<dbReference type="PRINTS" id="PR00081">
    <property type="entry name" value="GDHRDH"/>
</dbReference>
<dbReference type="InterPro" id="IPR057326">
    <property type="entry name" value="KR_dom"/>
</dbReference>
<dbReference type="Pfam" id="PF00106">
    <property type="entry name" value="adh_short"/>
    <property type="match status" value="1"/>
</dbReference>
<dbReference type="EMBL" id="VCAU01000009">
    <property type="protein sequence ID" value="KAF9893020.1"/>
    <property type="molecule type" value="Genomic_DNA"/>
</dbReference>
<evidence type="ECO:0000256" key="2">
    <source>
        <dbReference type="ARBA" id="ARBA00022857"/>
    </source>
</evidence>
<feature type="domain" description="Ketoreductase" evidence="3">
    <location>
        <begin position="32"/>
        <end position="193"/>
    </location>
</feature>
<comment type="similarity">
    <text evidence="1">Belongs to the short-chain dehydrogenases/reductases (SDR) family.</text>
</comment>
<evidence type="ECO:0000313" key="5">
    <source>
        <dbReference type="Proteomes" id="UP001194746"/>
    </source>
</evidence>
<dbReference type="PANTHER" id="PTHR42760">
    <property type="entry name" value="SHORT-CHAIN DEHYDROGENASES/REDUCTASES FAMILY MEMBER"/>
    <property type="match status" value="1"/>
</dbReference>
<dbReference type="GO" id="GO:0048038">
    <property type="term" value="F:quinone binding"/>
    <property type="evidence" value="ECO:0007669"/>
    <property type="project" value="TreeGrafter"/>
</dbReference>
<gene>
    <name evidence="4" type="ORF">FE257_012431</name>
</gene>
<name>A0AAD4GXS1_ASPNN</name>
<keyword evidence="2" id="KW-0521">NADP</keyword>
<dbReference type="InterPro" id="IPR036291">
    <property type="entry name" value="NAD(P)-bd_dom_sf"/>
</dbReference>
<evidence type="ECO:0000313" key="4">
    <source>
        <dbReference type="EMBL" id="KAF9893020.1"/>
    </source>
</evidence>
<dbReference type="Proteomes" id="UP001194746">
    <property type="component" value="Unassembled WGS sequence"/>
</dbReference>
<organism evidence="4 5">
    <name type="scientific">Aspergillus nanangensis</name>
    <dbReference type="NCBI Taxonomy" id="2582783"/>
    <lineage>
        <taxon>Eukaryota</taxon>
        <taxon>Fungi</taxon>
        <taxon>Dikarya</taxon>
        <taxon>Ascomycota</taxon>
        <taxon>Pezizomycotina</taxon>
        <taxon>Eurotiomycetes</taxon>
        <taxon>Eurotiomycetidae</taxon>
        <taxon>Eurotiales</taxon>
        <taxon>Aspergillaceae</taxon>
        <taxon>Aspergillus</taxon>
        <taxon>Aspergillus subgen. Circumdati</taxon>
    </lineage>
</organism>
<reference evidence="4" key="2">
    <citation type="submission" date="2020-02" db="EMBL/GenBank/DDBJ databases">
        <authorList>
            <person name="Gilchrist C.L.M."/>
            <person name="Chooi Y.-H."/>
        </authorList>
    </citation>
    <scope>NUCLEOTIDE SEQUENCE</scope>
    <source>
        <strain evidence="4">MST-FP2251</strain>
    </source>
</reference>
<accession>A0AAD4GXS1</accession>
<evidence type="ECO:0000259" key="3">
    <source>
        <dbReference type="SMART" id="SM00822"/>
    </source>
</evidence>
<dbReference type="PANTHER" id="PTHR42760:SF122">
    <property type="entry name" value="NAD(P)-BINDING PROTEIN"/>
    <property type="match status" value="1"/>
</dbReference>
<comment type="caution">
    <text evidence="4">The sequence shown here is derived from an EMBL/GenBank/DDBJ whole genome shotgun (WGS) entry which is preliminary data.</text>
</comment>
<dbReference type="CDD" id="cd05233">
    <property type="entry name" value="SDR_c"/>
    <property type="match status" value="1"/>
</dbReference>
<dbReference type="GO" id="GO:0006633">
    <property type="term" value="P:fatty acid biosynthetic process"/>
    <property type="evidence" value="ECO:0007669"/>
    <property type="project" value="TreeGrafter"/>
</dbReference>
<proteinExistence type="inferred from homology"/>
<dbReference type="AlphaFoldDB" id="A0AAD4GXS1"/>
<evidence type="ECO:0000256" key="1">
    <source>
        <dbReference type="ARBA" id="ARBA00006484"/>
    </source>
</evidence>
<reference evidence="4" key="1">
    <citation type="journal article" date="2019" name="Beilstein J. Org. Chem.">
        <title>Nanangenines: drimane sesquiterpenoids as the dominant metabolite cohort of a novel Australian fungus, Aspergillus nanangensis.</title>
        <authorList>
            <person name="Lacey H.J."/>
            <person name="Gilchrist C.L.M."/>
            <person name="Crombie A."/>
            <person name="Kalaitzis J.A."/>
            <person name="Vuong D."/>
            <person name="Rutledge P.J."/>
            <person name="Turner P."/>
            <person name="Pitt J.I."/>
            <person name="Lacey E."/>
            <person name="Chooi Y.H."/>
            <person name="Piggott A.M."/>
        </authorList>
    </citation>
    <scope>NUCLEOTIDE SEQUENCE</scope>
    <source>
        <strain evidence="4">MST-FP2251</strain>
    </source>
</reference>
<keyword evidence="5" id="KW-1185">Reference proteome</keyword>
<sequence>MHPPFPSFVPTWHNDTYPAISPSRPELSAAGKTVIITGAGSGIGRATALSFARAGASRLILIGRTESTLLATQKLLTCDSAVHAVSIADEAGMKGVATAVGTWDVLVLNAGSMATPASIVESDVGDWWQTFETNVKGGMICAKVFTPTANPTRAAVVSMTAGMMLPAAMLVGLSAYMASKVALVKVLEFISAENPNIVAVSVLPGIMETDMFNKSNLPADKLPMDAIELPADFTVWLSSPEASFLDGRQVWAHWDVEELKARADEIQSGSLLTAGIHGWPHSHGNKMEDLLGLLA</sequence>
<dbReference type="SUPFAM" id="SSF51735">
    <property type="entry name" value="NAD(P)-binding Rossmann-fold domains"/>
    <property type="match status" value="1"/>
</dbReference>
<dbReference type="GO" id="GO:0016616">
    <property type="term" value="F:oxidoreductase activity, acting on the CH-OH group of donors, NAD or NADP as acceptor"/>
    <property type="evidence" value="ECO:0007669"/>
    <property type="project" value="TreeGrafter"/>
</dbReference>
<dbReference type="Gene3D" id="3.40.50.720">
    <property type="entry name" value="NAD(P)-binding Rossmann-like Domain"/>
    <property type="match status" value="1"/>
</dbReference>
<protein>
    <recommendedName>
        <fullName evidence="3">Ketoreductase domain-containing protein</fullName>
    </recommendedName>
</protein>
<dbReference type="SMART" id="SM00822">
    <property type="entry name" value="PKS_KR"/>
    <property type="match status" value="1"/>
</dbReference>
<dbReference type="InterPro" id="IPR002347">
    <property type="entry name" value="SDR_fam"/>
</dbReference>